<dbReference type="RefSeq" id="WP_275634586.1">
    <property type="nucleotide sequence ID" value="NZ_JARGYD010000010.1"/>
</dbReference>
<dbReference type="PANTHER" id="PTHR43737:SF1">
    <property type="entry name" value="DUF1501 DOMAIN-CONTAINING PROTEIN"/>
    <property type="match status" value="1"/>
</dbReference>
<dbReference type="InterPro" id="IPR006311">
    <property type="entry name" value="TAT_signal"/>
</dbReference>
<organism evidence="1 2">
    <name type="scientific">Psychromarinibacter halotolerans</name>
    <dbReference type="NCBI Taxonomy" id="1775175"/>
    <lineage>
        <taxon>Bacteria</taxon>
        <taxon>Pseudomonadati</taxon>
        <taxon>Pseudomonadota</taxon>
        <taxon>Alphaproteobacteria</taxon>
        <taxon>Rhodobacterales</taxon>
        <taxon>Paracoccaceae</taxon>
        <taxon>Psychromarinibacter</taxon>
    </lineage>
</organism>
<dbReference type="Pfam" id="PF07394">
    <property type="entry name" value="DUF1501"/>
    <property type="match status" value="1"/>
</dbReference>
<dbReference type="Proteomes" id="UP001595632">
    <property type="component" value="Unassembled WGS sequence"/>
</dbReference>
<reference evidence="2" key="1">
    <citation type="journal article" date="2019" name="Int. J. Syst. Evol. Microbiol.">
        <title>The Global Catalogue of Microorganisms (GCM) 10K type strain sequencing project: providing services to taxonomists for standard genome sequencing and annotation.</title>
        <authorList>
            <consortium name="The Broad Institute Genomics Platform"/>
            <consortium name="The Broad Institute Genome Sequencing Center for Infectious Disease"/>
            <person name="Wu L."/>
            <person name="Ma J."/>
        </authorList>
    </citation>
    <scope>NUCLEOTIDE SEQUENCE [LARGE SCALE GENOMIC DNA]</scope>
    <source>
        <strain evidence="2">KCTC 52366</strain>
    </source>
</reference>
<sequence length="394" mass="42169">MTHLTRRGMLKGGLGVACSAAAHPLMSTMTLAATPGDARLVVIVLRGAMDGLDLLAPVGDPAYAVLRPTLGRRAAETGLPLGGGFVLHRAMAPLMPLWQAGELGFAQAVSTPYRDKRSHFDGQDLLEAGTGMDVALAAQRDGWLNRLLQAMPGTEAHTAFAVGRQEMRILRGDAPVYQWTPEAEIEITPQAQLLLEQIYAPDPLFSTAGRSALDLAAEIGHETLPPLPGGARREPLAAFAAERMNEDARIVSYSLNGWDTHRNQKRALTTALDVLQRSILTLKDGLGPNWSKTAVLAMTEFGRTARENGSGGTDHGTGGALVMAGGALRGGRIYGRWPGLDEADLYDRRDLMPTADVRAYAAWAMRGLHGIDRATLERTIFPTLDMGDNPGLLA</sequence>
<accession>A0ABV7GXE5</accession>
<gene>
    <name evidence="1" type="ORF">ACFOGP_21005</name>
</gene>
<dbReference type="EMBL" id="JBHRTB010000010">
    <property type="protein sequence ID" value="MFC3145213.1"/>
    <property type="molecule type" value="Genomic_DNA"/>
</dbReference>
<comment type="caution">
    <text evidence="1">The sequence shown here is derived from an EMBL/GenBank/DDBJ whole genome shotgun (WGS) entry which is preliminary data.</text>
</comment>
<name>A0ABV7GXE5_9RHOB</name>
<protein>
    <submittedName>
        <fullName evidence="1">DUF1501 domain-containing protein</fullName>
    </submittedName>
</protein>
<dbReference type="InterPro" id="IPR010869">
    <property type="entry name" value="DUF1501"/>
</dbReference>
<evidence type="ECO:0000313" key="1">
    <source>
        <dbReference type="EMBL" id="MFC3145213.1"/>
    </source>
</evidence>
<dbReference type="PROSITE" id="PS51318">
    <property type="entry name" value="TAT"/>
    <property type="match status" value="1"/>
</dbReference>
<proteinExistence type="predicted"/>
<evidence type="ECO:0000313" key="2">
    <source>
        <dbReference type="Proteomes" id="UP001595632"/>
    </source>
</evidence>
<keyword evidence="2" id="KW-1185">Reference proteome</keyword>
<dbReference type="PANTHER" id="PTHR43737">
    <property type="entry name" value="BLL7424 PROTEIN"/>
    <property type="match status" value="1"/>
</dbReference>